<comment type="caution">
    <text evidence="2">The sequence shown here is derived from an EMBL/GenBank/DDBJ whole genome shotgun (WGS) entry which is preliminary data.</text>
</comment>
<feature type="transmembrane region" description="Helical" evidence="1">
    <location>
        <begin position="78"/>
        <end position="95"/>
    </location>
</feature>
<reference evidence="3" key="1">
    <citation type="journal article" date="2019" name="Int. J. Syst. Evol. Microbiol.">
        <title>The Global Catalogue of Microorganisms (GCM) 10K type strain sequencing project: providing services to taxonomists for standard genome sequencing and annotation.</title>
        <authorList>
            <consortium name="The Broad Institute Genomics Platform"/>
            <consortium name="The Broad Institute Genome Sequencing Center for Infectious Disease"/>
            <person name="Wu L."/>
            <person name="Ma J."/>
        </authorList>
    </citation>
    <scope>NUCLEOTIDE SEQUENCE [LARGE SCALE GENOMIC DNA]</scope>
    <source>
        <strain evidence="3">CCUG 62221</strain>
    </source>
</reference>
<feature type="transmembrane region" description="Helical" evidence="1">
    <location>
        <begin position="6"/>
        <end position="26"/>
    </location>
</feature>
<sequence>MKFSKLISYFFHPINFSLIGTLLYFLFVPKYIFIQQKYIILVVLFLSTYIFPLILLLLMKRFGLIQTYHLTSIEERKFPTILFISICIFIGQWLLKASIVNILALYYIGFAWCLIISYIFLYFNKKISLHTAAIGGLIGFLLYFSYYFKINIILLLVGFFILSGIIATARLELKAHTMIEVVLGYILGILTQLLVFGIYYIIIYKTSILS</sequence>
<dbReference type="EMBL" id="JBHTMV010000003">
    <property type="protein sequence ID" value="MFD1293263.1"/>
    <property type="molecule type" value="Genomic_DNA"/>
</dbReference>
<gene>
    <name evidence="2" type="ORF">ACFQ5N_05385</name>
</gene>
<evidence type="ECO:0000313" key="3">
    <source>
        <dbReference type="Proteomes" id="UP001597241"/>
    </source>
</evidence>
<keyword evidence="1" id="KW-0812">Transmembrane</keyword>
<dbReference type="Proteomes" id="UP001597241">
    <property type="component" value="Unassembled WGS sequence"/>
</dbReference>
<proteinExistence type="predicted"/>
<keyword evidence="1" id="KW-0472">Membrane</keyword>
<feature type="transmembrane region" description="Helical" evidence="1">
    <location>
        <begin position="152"/>
        <end position="171"/>
    </location>
</feature>
<feature type="transmembrane region" description="Helical" evidence="1">
    <location>
        <begin position="102"/>
        <end position="121"/>
    </location>
</feature>
<feature type="transmembrane region" description="Helical" evidence="1">
    <location>
        <begin position="127"/>
        <end position="145"/>
    </location>
</feature>
<organism evidence="2 3">
    <name type="scientific">Lutibacter holmesii</name>
    <dbReference type="NCBI Taxonomy" id="1137985"/>
    <lineage>
        <taxon>Bacteria</taxon>
        <taxon>Pseudomonadati</taxon>
        <taxon>Bacteroidota</taxon>
        <taxon>Flavobacteriia</taxon>
        <taxon>Flavobacteriales</taxon>
        <taxon>Flavobacteriaceae</taxon>
        <taxon>Lutibacter</taxon>
    </lineage>
</organism>
<accession>A0ABW3WND3</accession>
<evidence type="ECO:0000256" key="1">
    <source>
        <dbReference type="SAM" id="Phobius"/>
    </source>
</evidence>
<dbReference type="RefSeq" id="WP_386808403.1">
    <property type="nucleotide sequence ID" value="NZ_JBHTMV010000003.1"/>
</dbReference>
<feature type="transmembrane region" description="Helical" evidence="1">
    <location>
        <begin position="183"/>
        <end position="204"/>
    </location>
</feature>
<evidence type="ECO:0008006" key="4">
    <source>
        <dbReference type="Google" id="ProtNLM"/>
    </source>
</evidence>
<keyword evidence="3" id="KW-1185">Reference proteome</keyword>
<protein>
    <recommendedName>
        <fullName evidence="4">PAP2 family protein</fullName>
    </recommendedName>
</protein>
<name>A0ABW3WND3_9FLAO</name>
<feature type="transmembrane region" description="Helical" evidence="1">
    <location>
        <begin position="38"/>
        <end position="58"/>
    </location>
</feature>
<keyword evidence="1" id="KW-1133">Transmembrane helix</keyword>
<evidence type="ECO:0000313" key="2">
    <source>
        <dbReference type="EMBL" id="MFD1293263.1"/>
    </source>
</evidence>